<evidence type="ECO:0000313" key="2">
    <source>
        <dbReference type="Proteomes" id="UP001199525"/>
    </source>
</evidence>
<dbReference type="EMBL" id="JAIVFQ010000018">
    <property type="protein sequence ID" value="MCC5600506.1"/>
    <property type="molecule type" value="Genomic_DNA"/>
</dbReference>
<evidence type="ECO:0000313" key="1">
    <source>
        <dbReference type="EMBL" id="MCC5600506.1"/>
    </source>
</evidence>
<proteinExistence type="predicted"/>
<protein>
    <recommendedName>
        <fullName evidence="3">Transposase</fullName>
    </recommendedName>
</protein>
<organism evidence="1 2">
    <name type="scientific">Nostoc favosum CHAB5714</name>
    <dbReference type="NCBI Taxonomy" id="2780399"/>
    <lineage>
        <taxon>Bacteria</taxon>
        <taxon>Bacillati</taxon>
        <taxon>Cyanobacteriota</taxon>
        <taxon>Cyanophyceae</taxon>
        <taxon>Nostocales</taxon>
        <taxon>Nostocaceae</taxon>
        <taxon>Nostoc</taxon>
        <taxon>Nostoc favosum</taxon>
    </lineage>
</organism>
<sequence length="61" mass="7053">MTNRRGNRVASAPLRLRDLFAQRLPLGEATGATQRKRRGDRTMLIIRHLLFLSSSFKLKYP</sequence>
<dbReference type="Proteomes" id="UP001199525">
    <property type="component" value="Unassembled WGS sequence"/>
</dbReference>
<reference evidence="1 2" key="1">
    <citation type="journal article" date="2021" name="Microorganisms">
        <title>Genome Evolution of Filamentous Cyanobacterium Nostoc Species: From Facultative Symbiosis to Free Living.</title>
        <authorList>
            <person name="Huo D."/>
            <person name="Li H."/>
            <person name="Cai F."/>
            <person name="Guo X."/>
            <person name="Qiao Z."/>
            <person name="Wang W."/>
            <person name="Yu G."/>
            <person name="Li R."/>
        </authorList>
    </citation>
    <scope>NUCLEOTIDE SEQUENCE [LARGE SCALE GENOMIC DNA]</scope>
    <source>
        <strain evidence="1 2">CHAB 5714</strain>
    </source>
</reference>
<keyword evidence="2" id="KW-1185">Reference proteome</keyword>
<evidence type="ECO:0008006" key="3">
    <source>
        <dbReference type="Google" id="ProtNLM"/>
    </source>
</evidence>
<gene>
    <name evidence="1" type="ORF">LC586_15065</name>
</gene>
<dbReference type="RefSeq" id="WP_229485573.1">
    <property type="nucleotide sequence ID" value="NZ_JAIVFQ010000018.1"/>
</dbReference>
<accession>A0ABS8I8M9</accession>
<comment type="caution">
    <text evidence="1">The sequence shown here is derived from an EMBL/GenBank/DDBJ whole genome shotgun (WGS) entry which is preliminary data.</text>
</comment>
<name>A0ABS8I8M9_9NOSO</name>